<keyword evidence="3" id="KW-1185">Reference proteome</keyword>
<dbReference type="Pfam" id="PF12728">
    <property type="entry name" value="HTH_17"/>
    <property type="match status" value="1"/>
</dbReference>
<dbReference type="Proteomes" id="UP000605361">
    <property type="component" value="Unassembled WGS sequence"/>
</dbReference>
<dbReference type="RefSeq" id="WP_195896309.1">
    <property type="nucleotide sequence ID" value="NZ_JADOGI010000043.1"/>
</dbReference>
<organism evidence="2 3">
    <name type="scientific">Nonomuraea cypriaca</name>
    <dbReference type="NCBI Taxonomy" id="1187855"/>
    <lineage>
        <taxon>Bacteria</taxon>
        <taxon>Bacillati</taxon>
        <taxon>Actinomycetota</taxon>
        <taxon>Actinomycetes</taxon>
        <taxon>Streptosporangiales</taxon>
        <taxon>Streptosporangiaceae</taxon>
        <taxon>Nonomuraea</taxon>
    </lineage>
</organism>
<gene>
    <name evidence="2" type="ORF">ITP53_16720</name>
</gene>
<proteinExistence type="predicted"/>
<reference evidence="2" key="1">
    <citation type="submission" date="2020-11" db="EMBL/GenBank/DDBJ databases">
        <title>Whole-genome analyses of Nonomuraea sp. K274.</title>
        <authorList>
            <person name="Veyisoglu A."/>
        </authorList>
    </citation>
    <scope>NUCLEOTIDE SEQUENCE</scope>
    <source>
        <strain evidence="2">K274</strain>
    </source>
</reference>
<evidence type="ECO:0000259" key="1">
    <source>
        <dbReference type="Pfam" id="PF12728"/>
    </source>
</evidence>
<dbReference type="InterPro" id="IPR041657">
    <property type="entry name" value="HTH_17"/>
</dbReference>
<evidence type="ECO:0000313" key="3">
    <source>
        <dbReference type="Proteomes" id="UP000605361"/>
    </source>
</evidence>
<dbReference type="AlphaFoldDB" id="A0A931A6N7"/>
<comment type="caution">
    <text evidence="2">The sequence shown here is derived from an EMBL/GenBank/DDBJ whole genome shotgun (WGS) entry which is preliminary data.</text>
</comment>
<name>A0A931A6N7_9ACTN</name>
<feature type="domain" description="Helix-turn-helix" evidence="1">
    <location>
        <begin position="1"/>
        <end position="59"/>
    </location>
</feature>
<sequence length="64" mass="6923">MLTIPDVCARLRVSRSTVLRKLHTGQLAGEKRHACGSLCSAPKSCKQGEWRISEASVKASEGAR</sequence>
<protein>
    <submittedName>
        <fullName evidence="2">Helix-turn-helix domain-containing protein</fullName>
    </submittedName>
</protein>
<accession>A0A931A6N7</accession>
<evidence type="ECO:0000313" key="2">
    <source>
        <dbReference type="EMBL" id="MBF8187346.1"/>
    </source>
</evidence>
<dbReference type="EMBL" id="JADOGI010000043">
    <property type="protein sequence ID" value="MBF8187346.1"/>
    <property type="molecule type" value="Genomic_DNA"/>
</dbReference>